<reference evidence="1" key="1">
    <citation type="submission" date="2022-08" db="EMBL/GenBank/DDBJ databases">
        <title>A global survey of hypervirulent Aeromonas hydrophila identified this emerging pathogen in farmed fish in the lower Mekong River basin.</title>
        <authorList>
            <person name="Xu T."/>
            <person name="Rasmussen-Ivey C.R."/>
            <person name="Moen F.S."/>
            <person name="Fernandez Bravo A."/>
            <person name="Lamy B."/>
            <person name="Beaz-Hidalgo R."/>
            <person name="Khan C.D."/>
            <person name="Castro Escarpulli G."/>
            <person name="Yasin I.S.M."/>
            <person name="Figueras M.J."/>
            <person name="Azzam Sayuti M."/>
            <person name="Karim M.M."/>
            <person name="Alam K.M."/>
            <person name="Le T.T.T."/>
            <person name="Thao N.H.P."/>
            <person name="Addo S."/>
            <person name="Duodu S."/>
            <person name="Ali S."/>
            <person name="Mey S."/>
            <person name="Somony T."/>
            <person name="Liles M.R."/>
        </authorList>
    </citation>
    <scope>NUCLEOTIDE SEQUENCE</scope>
    <source>
        <strain evidence="1">0.14</strain>
    </source>
</reference>
<gene>
    <name evidence="1" type="ORF">NS965_22235</name>
</gene>
<name>A0AAW5MB26_AERVE</name>
<dbReference type="Proteomes" id="UP001204061">
    <property type="component" value="Unassembled WGS sequence"/>
</dbReference>
<proteinExistence type="predicted"/>
<evidence type="ECO:0000313" key="2">
    <source>
        <dbReference type="Proteomes" id="UP001204061"/>
    </source>
</evidence>
<organism evidence="1 2">
    <name type="scientific">Aeromonas veronii</name>
    <dbReference type="NCBI Taxonomy" id="654"/>
    <lineage>
        <taxon>Bacteria</taxon>
        <taxon>Pseudomonadati</taxon>
        <taxon>Pseudomonadota</taxon>
        <taxon>Gammaproteobacteria</taxon>
        <taxon>Aeromonadales</taxon>
        <taxon>Aeromonadaceae</taxon>
        <taxon>Aeromonas</taxon>
    </lineage>
</organism>
<dbReference type="EMBL" id="JANLFC010000106">
    <property type="protein sequence ID" value="MCR4451110.1"/>
    <property type="molecule type" value="Genomic_DNA"/>
</dbReference>
<evidence type="ECO:0000313" key="1">
    <source>
        <dbReference type="EMBL" id="MCR4451110.1"/>
    </source>
</evidence>
<accession>A0AAW5MB26</accession>
<dbReference type="RefSeq" id="WP_257726182.1">
    <property type="nucleotide sequence ID" value="NZ_JANLFC010000106.1"/>
</dbReference>
<dbReference type="AlphaFoldDB" id="A0AAW5MB26"/>
<protein>
    <submittedName>
        <fullName evidence="1">Uncharacterized protein</fullName>
    </submittedName>
</protein>
<sequence>MTKSIFSRAAHHADLIIAIIADHVSGNKARRARLHRRVSEIADDIRRQKLAEKRAIANERLGRIPKGHRAMLIARMQYHIDSI</sequence>
<comment type="caution">
    <text evidence="1">The sequence shown here is derived from an EMBL/GenBank/DDBJ whole genome shotgun (WGS) entry which is preliminary data.</text>
</comment>